<dbReference type="InterPro" id="IPR052374">
    <property type="entry name" value="SERAC1"/>
</dbReference>
<dbReference type="EMBL" id="RYZI01000135">
    <property type="protein sequence ID" value="RWA09894.1"/>
    <property type="molecule type" value="Genomic_DNA"/>
</dbReference>
<gene>
    <name evidence="3" type="ORF">EKO27_g5209</name>
</gene>
<evidence type="ECO:0000256" key="1">
    <source>
        <dbReference type="ARBA" id="ARBA00022737"/>
    </source>
</evidence>
<organism evidence="3 4">
    <name type="scientific">Xylaria grammica</name>
    <dbReference type="NCBI Taxonomy" id="363999"/>
    <lineage>
        <taxon>Eukaryota</taxon>
        <taxon>Fungi</taxon>
        <taxon>Dikarya</taxon>
        <taxon>Ascomycota</taxon>
        <taxon>Pezizomycotina</taxon>
        <taxon>Sordariomycetes</taxon>
        <taxon>Xylariomycetidae</taxon>
        <taxon>Xylariales</taxon>
        <taxon>Xylariaceae</taxon>
        <taxon>Xylaria</taxon>
    </lineage>
</organism>
<dbReference type="InterPro" id="IPR056884">
    <property type="entry name" value="NPHP3-like_N"/>
</dbReference>
<reference evidence="3 4" key="1">
    <citation type="submission" date="2018-12" db="EMBL/GenBank/DDBJ databases">
        <title>Draft genome sequence of Xylaria grammica IHI A82.</title>
        <authorList>
            <person name="Buettner E."/>
            <person name="Kellner H."/>
        </authorList>
    </citation>
    <scope>NUCLEOTIDE SEQUENCE [LARGE SCALE GENOMIC DNA]</scope>
    <source>
        <strain evidence="3 4">IHI A82</strain>
    </source>
</reference>
<evidence type="ECO:0000313" key="3">
    <source>
        <dbReference type="EMBL" id="RWA09894.1"/>
    </source>
</evidence>
<evidence type="ECO:0000313" key="4">
    <source>
        <dbReference type="Proteomes" id="UP000286045"/>
    </source>
</evidence>
<accession>A0A439D664</accession>
<dbReference type="PANTHER" id="PTHR48182">
    <property type="entry name" value="PROTEIN SERAC1"/>
    <property type="match status" value="1"/>
</dbReference>
<dbReference type="Pfam" id="PF24883">
    <property type="entry name" value="NPHP3_N"/>
    <property type="match status" value="1"/>
</dbReference>
<proteinExistence type="predicted"/>
<sequence>MAAFHKNTNEVGYQPHIGLKKVFPRDGENDNSTVDIIAIHGLDTDSPRTWTYKKGGGEINWLEHKCLLPADVPSARIYTYNWDAKVFKNAPVETIFGHADRLLTLVEANYSTSSRPILFIASCFGGLVLAEAIIRAAREGSLYRQVRQSTVGIVFLATPFSGTDAARVASWLAVVQGIMGKDASDELIKDLEKTTPLECPCGFFYETKKTRIAKKILGAWVPDKLLRGSILVEQNSACIPGFEHRGLGRTHVMMNKFENHDCPDYKQVREAIQSILEKASSTLKPQSQSIAQTPIALDTHKEQRARLLASLKFTGLNEWKNHPHEGTFPWIFHTSDTPSEYDRASSDSNTRHTPLEALDKFANLKDRPWYSFEHWLRSGHNTYWINGKLGSGKTTLVKYLIESPLTTKALSIRAKDPVIISHFF</sequence>
<dbReference type="SUPFAM" id="SSF53474">
    <property type="entry name" value="alpha/beta-Hydrolases"/>
    <property type="match status" value="1"/>
</dbReference>
<keyword evidence="1" id="KW-0677">Repeat</keyword>
<name>A0A439D664_9PEZI</name>
<dbReference type="AlphaFoldDB" id="A0A439D664"/>
<protein>
    <recommendedName>
        <fullName evidence="2">Nephrocystin 3-like N-terminal domain-containing protein</fullName>
    </recommendedName>
</protein>
<feature type="domain" description="Nephrocystin 3-like N-terminal" evidence="2">
    <location>
        <begin position="371"/>
        <end position="404"/>
    </location>
</feature>
<comment type="caution">
    <text evidence="3">The sequence shown here is derived from an EMBL/GenBank/DDBJ whole genome shotgun (WGS) entry which is preliminary data.</text>
</comment>
<dbReference type="InterPro" id="IPR029058">
    <property type="entry name" value="AB_hydrolase_fold"/>
</dbReference>
<dbReference type="PANTHER" id="PTHR48182:SF3">
    <property type="entry name" value="DUF676 DOMAIN-CONTAINING PROTEIN"/>
    <property type="match status" value="1"/>
</dbReference>
<evidence type="ECO:0000259" key="2">
    <source>
        <dbReference type="Pfam" id="PF24883"/>
    </source>
</evidence>
<keyword evidence="4" id="KW-1185">Reference proteome</keyword>
<dbReference type="Proteomes" id="UP000286045">
    <property type="component" value="Unassembled WGS sequence"/>
</dbReference>